<evidence type="ECO:0000256" key="3">
    <source>
        <dbReference type="ARBA" id="ARBA00023002"/>
    </source>
</evidence>
<comment type="similarity">
    <text evidence="1">Belongs to the aldo/keto reductase family.</text>
</comment>
<dbReference type="PIRSF" id="PIRSF000097">
    <property type="entry name" value="AKR"/>
    <property type="match status" value="1"/>
</dbReference>
<keyword evidence="9" id="KW-1185">Reference proteome</keyword>
<evidence type="ECO:0000256" key="4">
    <source>
        <dbReference type="PIRSR" id="PIRSR000097-1"/>
    </source>
</evidence>
<organism evidence="8 9">
    <name type="scientific">Dermatophagoides farinae</name>
    <name type="common">American house dust mite</name>
    <dbReference type="NCBI Taxonomy" id="6954"/>
    <lineage>
        <taxon>Eukaryota</taxon>
        <taxon>Metazoa</taxon>
        <taxon>Ecdysozoa</taxon>
        <taxon>Arthropoda</taxon>
        <taxon>Chelicerata</taxon>
        <taxon>Arachnida</taxon>
        <taxon>Acari</taxon>
        <taxon>Acariformes</taxon>
        <taxon>Sarcoptiformes</taxon>
        <taxon>Astigmata</taxon>
        <taxon>Psoroptidia</taxon>
        <taxon>Analgoidea</taxon>
        <taxon>Pyroglyphidae</taxon>
        <taxon>Dermatophagoidinae</taxon>
        <taxon>Dermatophagoides</taxon>
    </lineage>
</organism>
<accession>A0A922HPR9</accession>
<name>A0A922HPR9_DERFA</name>
<keyword evidence="2" id="KW-0521">NADP</keyword>
<evidence type="ECO:0000256" key="5">
    <source>
        <dbReference type="PIRSR" id="PIRSR000097-2"/>
    </source>
</evidence>
<feature type="binding site" evidence="5">
    <location>
        <position position="109"/>
    </location>
    <ligand>
        <name>substrate</name>
    </ligand>
</feature>
<dbReference type="Proteomes" id="UP000790347">
    <property type="component" value="Unassembled WGS sequence"/>
</dbReference>
<feature type="active site" description="Proton donor" evidence="4">
    <location>
        <position position="48"/>
    </location>
</feature>
<protein>
    <recommendedName>
        <fullName evidence="7">NADP-dependent oxidoreductase domain-containing protein</fullName>
    </recommendedName>
</protein>
<dbReference type="PRINTS" id="PR00069">
    <property type="entry name" value="ALDKETRDTASE"/>
</dbReference>
<dbReference type="AlphaFoldDB" id="A0A922HPR9"/>
<dbReference type="InterPro" id="IPR020471">
    <property type="entry name" value="AKR"/>
</dbReference>
<dbReference type="PROSITE" id="PS00062">
    <property type="entry name" value="ALDOKETO_REDUCTASE_2"/>
    <property type="match status" value="1"/>
</dbReference>
<dbReference type="InterPro" id="IPR018170">
    <property type="entry name" value="Aldo/ket_reductase_CS"/>
</dbReference>
<dbReference type="Gene3D" id="3.20.20.100">
    <property type="entry name" value="NADP-dependent oxidoreductase domain"/>
    <property type="match status" value="1"/>
</dbReference>
<evidence type="ECO:0000313" key="9">
    <source>
        <dbReference type="Proteomes" id="UP000790347"/>
    </source>
</evidence>
<feature type="domain" description="NADP-dependent oxidoreductase" evidence="7">
    <location>
        <begin position="15"/>
        <end position="274"/>
    </location>
</feature>
<dbReference type="PANTHER" id="PTHR43827:SF3">
    <property type="entry name" value="NADP-DEPENDENT OXIDOREDUCTASE DOMAIN-CONTAINING PROTEIN"/>
    <property type="match status" value="1"/>
</dbReference>
<sequence>MKFEMNNGNKIPIIGVGTYLMKDEHELSQIIGESLRIGYRLIDTAAVYRNETIIGKIISNISSYNLNRDDIFITTKLSPADQGRDKCKKAIMDSLERLKLSYIDLVLIHFPGSSRSTPKSPKNPENRRGSWQDLEELQQAGIVKNIGVSNYTIRHLEELFGYAKIKPVVNQIEVHPLFHSKELIDFCKKHSIIVQAYSSLGARDGWPILSTNLTLKKMAQKYEKTVAQILLKWALQHDLCIIPKTSKVERLKSNFQIFDFELSIEDMAQINGLNENHKFCWDPEPIL</sequence>
<dbReference type="InterPro" id="IPR023210">
    <property type="entry name" value="NADP_OxRdtase_dom"/>
</dbReference>
<dbReference type="SUPFAM" id="SSF51430">
    <property type="entry name" value="NAD(P)-linked oxidoreductase"/>
    <property type="match status" value="1"/>
</dbReference>
<gene>
    <name evidence="8" type="ORF">DERF_013547</name>
</gene>
<evidence type="ECO:0000313" key="8">
    <source>
        <dbReference type="EMBL" id="KAH9497570.1"/>
    </source>
</evidence>
<dbReference type="PROSITE" id="PS00063">
    <property type="entry name" value="ALDOKETO_REDUCTASE_3"/>
    <property type="match status" value="1"/>
</dbReference>
<proteinExistence type="inferred from homology"/>
<keyword evidence="3" id="KW-0560">Oxidoreductase</keyword>
<dbReference type="GO" id="GO:0016616">
    <property type="term" value="F:oxidoreductase activity, acting on the CH-OH group of donors, NAD or NADP as acceptor"/>
    <property type="evidence" value="ECO:0007669"/>
    <property type="project" value="UniProtKB-ARBA"/>
</dbReference>
<feature type="site" description="Lowers pKa of active site Tyr" evidence="6">
    <location>
        <position position="76"/>
    </location>
</feature>
<evidence type="ECO:0000256" key="6">
    <source>
        <dbReference type="PIRSR" id="PIRSR000097-3"/>
    </source>
</evidence>
<dbReference type="PANTHER" id="PTHR43827">
    <property type="entry name" value="2,5-DIKETO-D-GLUCONIC ACID REDUCTASE"/>
    <property type="match status" value="1"/>
</dbReference>
<dbReference type="InterPro" id="IPR036812">
    <property type="entry name" value="NAD(P)_OxRdtase_dom_sf"/>
</dbReference>
<dbReference type="EMBL" id="ASGP02000007">
    <property type="protein sequence ID" value="KAH9497570.1"/>
    <property type="molecule type" value="Genomic_DNA"/>
</dbReference>
<evidence type="ECO:0000256" key="1">
    <source>
        <dbReference type="ARBA" id="ARBA00007905"/>
    </source>
</evidence>
<reference evidence="8" key="2">
    <citation type="journal article" date="2022" name="Res Sq">
        <title>Comparative Genomics Reveals Insights into the Divergent Evolution of Astigmatic Mites and Household Pest Adaptations.</title>
        <authorList>
            <person name="Xiong Q."/>
            <person name="Wan A.T.-Y."/>
            <person name="Liu X.-Y."/>
            <person name="Fung C.S.-H."/>
            <person name="Xiao X."/>
            <person name="Malainual N."/>
            <person name="Hou J."/>
            <person name="Wang L."/>
            <person name="Wang M."/>
            <person name="Yang K."/>
            <person name="Cui Y."/>
            <person name="Leung E."/>
            <person name="Nong W."/>
            <person name="Shin S.-K."/>
            <person name="Au S."/>
            <person name="Jeong K.Y."/>
            <person name="Chew F.T."/>
            <person name="Hui J."/>
            <person name="Leung T.F."/>
            <person name="Tungtrongchitr A."/>
            <person name="Zhong N."/>
            <person name="Liu Z."/>
            <person name="Tsui S."/>
        </authorList>
    </citation>
    <scope>NUCLEOTIDE SEQUENCE</scope>
    <source>
        <strain evidence="8">Derf</strain>
        <tissue evidence="8">Whole organism</tissue>
    </source>
</reference>
<dbReference type="CDD" id="cd19136">
    <property type="entry name" value="AKR_DrGR-like"/>
    <property type="match status" value="1"/>
</dbReference>
<dbReference type="OrthoDB" id="416253at2759"/>
<dbReference type="PROSITE" id="PS00798">
    <property type="entry name" value="ALDOKETO_REDUCTASE_1"/>
    <property type="match status" value="1"/>
</dbReference>
<dbReference type="Pfam" id="PF00248">
    <property type="entry name" value="Aldo_ket_red"/>
    <property type="match status" value="1"/>
</dbReference>
<evidence type="ECO:0000256" key="2">
    <source>
        <dbReference type="ARBA" id="ARBA00022857"/>
    </source>
</evidence>
<dbReference type="FunFam" id="3.20.20.100:FF:000002">
    <property type="entry name" value="2,5-diketo-D-gluconic acid reductase A"/>
    <property type="match status" value="1"/>
</dbReference>
<reference evidence="8" key="1">
    <citation type="submission" date="2013-05" db="EMBL/GenBank/DDBJ databases">
        <authorList>
            <person name="Yim A.K.Y."/>
            <person name="Chan T.F."/>
            <person name="Ji K.M."/>
            <person name="Liu X.Y."/>
            <person name="Zhou J.W."/>
            <person name="Li R.Q."/>
            <person name="Yang K.Y."/>
            <person name="Li J."/>
            <person name="Li M."/>
            <person name="Law P.T.W."/>
            <person name="Wu Y.L."/>
            <person name="Cai Z.L."/>
            <person name="Qin H."/>
            <person name="Bao Y."/>
            <person name="Leung R.K.K."/>
            <person name="Ng P.K.S."/>
            <person name="Zou J."/>
            <person name="Zhong X.J."/>
            <person name="Ran P.X."/>
            <person name="Zhong N.S."/>
            <person name="Liu Z.G."/>
            <person name="Tsui S.K.W."/>
        </authorList>
    </citation>
    <scope>NUCLEOTIDE SEQUENCE</scope>
    <source>
        <strain evidence="8">Derf</strain>
        <tissue evidence="8">Whole organism</tissue>
    </source>
</reference>
<comment type="caution">
    <text evidence="8">The sequence shown here is derived from an EMBL/GenBank/DDBJ whole genome shotgun (WGS) entry which is preliminary data.</text>
</comment>
<evidence type="ECO:0000259" key="7">
    <source>
        <dbReference type="Pfam" id="PF00248"/>
    </source>
</evidence>